<dbReference type="SUPFAM" id="SSF81660">
    <property type="entry name" value="Metal cation-transporting ATPase, ATP-binding domain N"/>
    <property type="match status" value="1"/>
</dbReference>
<evidence type="ECO:0000259" key="12">
    <source>
        <dbReference type="SMART" id="SM00831"/>
    </source>
</evidence>
<dbReference type="InterPro" id="IPR004014">
    <property type="entry name" value="ATPase_P-typ_cation-transptr_N"/>
</dbReference>
<keyword evidence="9 11" id="KW-1133">Transmembrane helix</keyword>
<dbReference type="GO" id="GO:0019829">
    <property type="term" value="F:ATPase-coupled monoatomic cation transmembrane transporter activity"/>
    <property type="evidence" value="ECO:0007669"/>
    <property type="project" value="UniProtKB-ARBA"/>
</dbReference>
<dbReference type="Gene3D" id="1.20.1110.10">
    <property type="entry name" value="Calcium-transporting ATPase, transmembrane domain"/>
    <property type="match status" value="1"/>
</dbReference>
<comment type="subcellular location">
    <subcellularLocation>
        <location evidence="1">Cell membrane</location>
        <topology evidence="1">Multi-pass membrane protein</topology>
    </subcellularLocation>
</comment>
<evidence type="ECO:0000256" key="1">
    <source>
        <dbReference type="ARBA" id="ARBA00004651"/>
    </source>
</evidence>
<dbReference type="InterPro" id="IPR059000">
    <property type="entry name" value="ATPase_P-type_domA"/>
</dbReference>
<dbReference type="PANTHER" id="PTHR43294">
    <property type="entry name" value="SODIUM/POTASSIUM-TRANSPORTING ATPASE SUBUNIT ALPHA"/>
    <property type="match status" value="1"/>
</dbReference>
<dbReference type="SUPFAM" id="SSF81665">
    <property type="entry name" value="Calcium ATPase, transmembrane domain M"/>
    <property type="match status" value="1"/>
</dbReference>
<evidence type="ECO:0000256" key="10">
    <source>
        <dbReference type="ARBA" id="ARBA00023136"/>
    </source>
</evidence>
<evidence type="ECO:0000256" key="3">
    <source>
        <dbReference type="ARBA" id="ARBA00022475"/>
    </source>
</evidence>
<dbReference type="InterPro" id="IPR023299">
    <property type="entry name" value="ATPase_P-typ_cyto_dom_N"/>
</dbReference>
<feature type="transmembrane region" description="Helical" evidence="11">
    <location>
        <begin position="845"/>
        <end position="865"/>
    </location>
</feature>
<dbReference type="GO" id="GO:0046873">
    <property type="term" value="F:metal ion transmembrane transporter activity"/>
    <property type="evidence" value="ECO:0007669"/>
    <property type="project" value="UniProtKB-ARBA"/>
</dbReference>
<dbReference type="SFLD" id="SFLDF00027">
    <property type="entry name" value="p-type_atpase"/>
    <property type="match status" value="1"/>
</dbReference>
<dbReference type="GO" id="GO:0098662">
    <property type="term" value="P:inorganic cation transmembrane transport"/>
    <property type="evidence" value="ECO:0007669"/>
    <property type="project" value="UniProtKB-ARBA"/>
</dbReference>
<keyword evidence="7" id="KW-0067">ATP-binding</keyword>
<dbReference type="FunFam" id="2.70.150.10:FF:000016">
    <property type="entry name" value="Calcium-transporting P-type ATPase putative"/>
    <property type="match status" value="1"/>
</dbReference>
<dbReference type="Pfam" id="PF13246">
    <property type="entry name" value="Cation_ATPase"/>
    <property type="match status" value="1"/>
</dbReference>
<evidence type="ECO:0000256" key="9">
    <source>
        <dbReference type="ARBA" id="ARBA00022989"/>
    </source>
</evidence>
<keyword evidence="5" id="KW-0479">Metal-binding</keyword>
<organism evidence="13 14">
    <name type="scientific">Candidatus Beckwithbacteria bacterium CG10_big_fil_rev_8_21_14_0_10_34_10</name>
    <dbReference type="NCBI Taxonomy" id="1974495"/>
    <lineage>
        <taxon>Bacteria</taxon>
        <taxon>Candidatus Beckwithiibacteriota</taxon>
    </lineage>
</organism>
<dbReference type="Proteomes" id="UP000230093">
    <property type="component" value="Unassembled WGS sequence"/>
</dbReference>
<dbReference type="GO" id="GO:0016887">
    <property type="term" value="F:ATP hydrolysis activity"/>
    <property type="evidence" value="ECO:0007669"/>
    <property type="project" value="InterPro"/>
</dbReference>
<dbReference type="SFLD" id="SFLDG00002">
    <property type="entry name" value="C1.7:_P-type_atpase_like"/>
    <property type="match status" value="1"/>
</dbReference>
<dbReference type="FunFam" id="3.40.50.1000:FF:000028">
    <property type="entry name" value="Calcium-transporting P-type ATPase, putative"/>
    <property type="match status" value="1"/>
</dbReference>
<dbReference type="FunFam" id="3.40.50.1000:FF:000001">
    <property type="entry name" value="Phospholipid-transporting ATPase IC"/>
    <property type="match status" value="1"/>
</dbReference>
<feature type="domain" description="Cation-transporting P-type ATPase N-terminal" evidence="12">
    <location>
        <begin position="4"/>
        <end position="77"/>
    </location>
</feature>
<name>A0A2H0W9V4_9BACT</name>
<keyword evidence="4 11" id="KW-0812">Transmembrane</keyword>
<dbReference type="InterPro" id="IPR023298">
    <property type="entry name" value="ATPase_P-typ_TM_dom_sf"/>
</dbReference>
<dbReference type="PRINTS" id="PR00119">
    <property type="entry name" value="CATATPASE"/>
</dbReference>
<dbReference type="SFLD" id="SFLDS00003">
    <property type="entry name" value="Haloacid_Dehalogenase"/>
    <property type="match status" value="1"/>
</dbReference>
<evidence type="ECO:0000256" key="6">
    <source>
        <dbReference type="ARBA" id="ARBA00022741"/>
    </source>
</evidence>
<feature type="transmembrane region" description="Helical" evidence="11">
    <location>
        <begin position="81"/>
        <end position="97"/>
    </location>
</feature>
<dbReference type="InterPro" id="IPR023214">
    <property type="entry name" value="HAD_sf"/>
</dbReference>
<accession>A0A2H0W9V4</accession>
<reference evidence="14" key="1">
    <citation type="submission" date="2017-09" db="EMBL/GenBank/DDBJ databases">
        <title>Depth-based differentiation of microbial function through sediment-hosted aquifers and enrichment of novel symbionts in the deep terrestrial subsurface.</title>
        <authorList>
            <person name="Probst A.J."/>
            <person name="Ladd B."/>
            <person name="Jarett J.K."/>
            <person name="Geller-Mcgrath D.E."/>
            <person name="Sieber C.M.K."/>
            <person name="Emerson J.B."/>
            <person name="Anantharaman K."/>
            <person name="Thomas B.C."/>
            <person name="Malmstrom R."/>
            <person name="Stieglmeier M."/>
            <person name="Klingl A."/>
            <person name="Woyke T."/>
            <person name="Ryan C.M."/>
            <person name="Banfield J.F."/>
        </authorList>
    </citation>
    <scope>NUCLEOTIDE SEQUENCE [LARGE SCALE GENOMIC DNA]</scope>
</reference>
<evidence type="ECO:0000256" key="11">
    <source>
        <dbReference type="SAM" id="Phobius"/>
    </source>
</evidence>
<comment type="similarity">
    <text evidence="2">Belongs to the cation transport ATPase (P-type) (TC 3.A.3) family. Type IIA subfamily.</text>
</comment>
<dbReference type="GO" id="GO:0005524">
    <property type="term" value="F:ATP binding"/>
    <property type="evidence" value="ECO:0007669"/>
    <property type="project" value="UniProtKB-KW"/>
</dbReference>
<dbReference type="PRINTS" id="PR00120">
    <property type="entry name" value="HATPASE"/>
</dbReference>
<protein>
    <submittedName>
        <fullName evidence="13">ATPase</fullName>
    </submittedName>
</protein>
<feature type="transmembrane region" description="Helical" evidence="11">
    <location>
        <begin position="877"/>
        <end position="894"/>
    </location>
</feature>
<sequence length="906" mass="99423">MEKVFHILSLNRLKKLYKTSLEGLSQKEAEKRILEYGLNQLKEGKKTSPLTVFVAQFKDFLILILLGAVLISLFLGETLDGLIILSIVVLSAVLGFIQEYRSSKALEALKKMAAPEAQVLRDGVVRKILASEVVPGDILVLSLGDKVAADARLIEEIGLEINEAVLTGESFGVKKEVMVLKDEGLGLGDRKNMIFSGTIVSRGHGRALVVGTGMETEFGKIAKLISEVKDEKTPLEKRLEKVGRVLGIGSILVCALASLLGILRGYPVLEMFLWGVSLAVAAVPEALPAVVTGSLSLGVLSMARKKAIVKRLPAVETLGSISVICSDKTGTLTKNEMTIKNVFVNGKQVLVEGAGYEPSGSFLLKKGEFDFAKDEEFKLICQLGTMCNDASLEKKGKDWLITGDPTEAAFLVLAQKAEFKKKTLEIEFPRVGEIAFDMERKRMSTIHEIKNNKLSRDKYLVAVKGAPESVLGEAKYIKENGEIKILTQEKKALLLRQTNLMAKKALRVLGVAYREVKKGELSKDLENLSIKGVEKELVFLGLVGMMDPPREEAQAAIKSCFKAGITPIIITGDHMLTTLSIGKKIGLFKEKDKVEDVLIEGRDLDKMSDEKLLKIINKRSFSRVSPSHKLRIVKLLQQKGFLVAMTGDGINDAPALKKADIGVAMGITGTDVTKEAADMILADDNFATIVEAIRKGREIYDNIKKYLFYLLRCNVGEILVLGGGFLLGFPPVLSAVQILWINLATDGLPALALGMDPPDPEVMKRKPQDPKVSIFSKKAVYLMFILAFNMALVLLPQFNFFLKRHNLVRTQTIVFITMVLMEMLNAYNSRSDGSLLRIKVFNNKWLNLAVLLSLGSTVLIVQNPLLSKLFKTVGLSLNEWLLALLLSLSAIVVGEMGKLSLKDKVA</sequence>
<dbReference type="SMART" id="SM00831">
    <property type="entry name" value="Cation_ATPase_N"/>
    <property type="match status" value="1"/>
</dbReference>
<keyword evidence="6" id="KW-0547">Nucleotide-binding</keyword>
<dbReference type="Gene3D" id="3.40.50.1000">
    <property type="entry name" value="HAD superfamily/HAD-like"/>
    <property type="match status" value="1"/>
</dbReference>
<dbReference type="GO" id="GO:0015662">
    <property type="term" value="F:P-type ion transporter activity"/>
    <property type="evidence" value="ECO:0007669"/>
    <property type="project" value="UniProtKB-ARBA"/>
</dbReference>
<evidence type="ECO:0000313" key="14">
    <source>
        <dbReference type="Proteomes" id="UP000230093"/>
    </source>
</evidence>
<dbReference type="Gene3D" id="2.70.150.10">
    <property type="entry name" value="Calcium-transporting ATPase, cytoplasmic transduction domain A"/>
    <property type="match status" value="1"/>
</dbReference>
<dbReference type="EMBL" id="PEZT01000009">
    <property type="protein sequence ID" value="PIS09450.1"/>
    <property type="molecule type" value="Genomic_DNA"/>
</dbReference>
<dbReference type="SUPFAM" id="SSF81653">
    <property type="entry name" value="Calcium ATPase, transduction domain A"/>
    <property type="match status" value="1"/>
</dbReference>
<feature type="transmembrane region" description="Helical" evidence="11">
    <location>
        <begin position="272"/>
        <end position="300"/>
    </location>
</feature>
<evidence type="ECO:0000256" key="5">
    <source>
        <dbReference type="ARBA" id="ARBA00022723"/>
    </source>
</evidence>
<dbReference type="GO" id="GO:0046872">
    <property type="term" value="F:metal ion binding"/>
    <property type="evidence" value="ECO:0007669"/>
    <property type="project" value="UniProtKB-KW"/>
</dbReference>
<dbReference type="InterPro" id="IPR036412">
    <property type="entry name" value="HAD-like_sf"/>
</dbReference>
<dbReference type="PANTHER" id="PTHR43294:SF21">
    <property type="entry name" value="CATION TRANSPORTING ATPASE"/>
    <property type="match status" value="1"/>
</dbReference>
<dbReference type="InterPro" id="IPR044492">
    <property type="entry name" value="P_typ_ATPase_HD_dom"/>
</dbReference>
<gene>
    <name evidence="13" type="ORF">COT75_01470</name>
</gene>
<evidence type="ECO:0000256" key="2">
    <source>
        <dbReference type="ARBA" id="ARBA00005675"/>
    </source>
</evidence>
<feature type="transmembrane region" description="Helical" evidence="11">
    <location>
        <begin position="245"/>
        <end position="266"/>
    </location>
</feature>
<feature type="transmembrane region" description="Helical" evidence="11">
    <location>
        <begin position="50"/>
        <end position="75"/>
    </location>
</feature>
<feature type="transmembrane region" description="Helical" evidence="11">
    <location>
        <begin position="775"/>
        <end position="795"/>
    </location>
</feature>
<evidence type="ECO:0000256" key="7">
    <source>
        <dbReference type="ARBA" id="ARBA00022840"/>
    </source>
</evidence>
<evidence type="ECO:0000256" key="4">
    <source>
        <dbReference type="ARBA" id="ARBA00022692"/>
    </source>
</evidence>
<dbReference type="Pfam" id="PF00689">
    <property type="entry name" value="Cation_ATPase_C"/>
    <property type="match status" value="1"/>
</dbReference>
<evidence type="ECO:0000256" key="8">
    <source>
        <dbReference type="ARBA" id="ARBA00022967"/>
    </source>
</evidence>
<dbReference type="InterPro" id="IPR006068">
    <property type="entry name" value="ATPase_P-typ_cation-transptr_C"/>
</dbReference>
<dbReference type="GO" id="GO:0005886">
    <property type="term" value="C:plasma membrane"/>
    <property type="evidence" value="ECO:0007669"/>
    <property type="project" value="UniProtKB-SubCell"/>
</dbReference>
<dbReference type="InterPro" id="IPR018303">
    <property type="entry name" value="ATPase_P-typ_P_site"/>
</dbReference>
<dbReference type="InterPro" id="IPR001757">
    <property type="entry name" value="P_typ_ATPase"/>
</dbReference>
<keyword evidence="3" id="KW-1003">Cell membrane</keyword>
<comment type="caution">
    <text evidence="13">The sequence shown here is derived from an EMBL/GenBank/DDBJ whole genome shotgun (WGS) entry which is preliminary data.</text>
</comment>
<dbReference type="InterPro" id="IPR008250">
    <property type="entry name" value="ATPase_P-typ_transduc_dom_A_sf"/>
</dbReference>
<dbReference type="Gene3D" id="3.40.1110.10">
    <property type="entry name" value="Calcium-transporting ATPase, cytoplasmic domain N"/>
    <property type="match status" value="1"/>
</dbReference>
<dbReference type="NCBIfam" id="TIGR01494">
    <property type="entry name" value="ATPase_P-type"/>
    <property type="match status" value="2"/>
</dbReference>
<dbReference type="AlphaFoldDB" id="A0A2H0W9V4"/>
<keyword evidence="10 11" id="KW-0472">Membrane</keyword>
<dbReference type="Pfam" id="PF00690">
    <property type="entry name" value="Cation_ATPase_N"/>
    <property type="match status" value="1"/>
</dbReference>
<keyword evidence="8" id="KW-1278">Translocase</keyword>
<evidence type="ECO:0000313" key="13">
    <source>
        <dbReference type="EMBL" id="PIS09450.1"/>
    </source>
</evidence>
<dbReference type="SUPFAM" id="SSF56784">
    <property type="entry name" value="HAD-like"/>
    <property type="match status" value="1"/>
</dbReference>
<dbReference type="GO" id="GO:0140352">
    <property type="term" value="P:export from cell"/>
    <property type="evidence" value="ECO:0007669"/>
    <property type="project" value="UniProtKB-ARBA"/>
</dbReference>
<dbReference type="PROSITE" id="PS00154">
    <property type="entry name" value="ATPASE_E1_E2"/>
    <property type="match status" value="1"/>
</dbReference>
<dbReference type="Pfam" id="PF00122">
    <property type="entry name" value="E1-E2_ATPase"/>
    <property type="match status" value="1"/>
</dbReference>
<dbReference type="Pfam" id="PF08282">
    <property type="entry name" value="Hydrolase_3"/>
    <property type="match status" value="1"/>
</dbReference>
<dbReference type="InterPro" id="IPR050510">
    <property type="entry name" value="Cation_transp_ATPase_P-type"/>
</dbReference>
<proteinExistence type="inferred from homology"/>